<gene>
    <name evidence="1" type="ORF">CHS0354_035974</name>
</gene>
<name>A0AAE0SC80_9BIVA</name>
<organism evidence="1 2">
    <name type="scientific">Potamilus streckersoni</name>
    <dbReference type="NCBI Taxonomy" id="2493646"/>
    <lineage>
        <taxon>Eukaryota</taxon>
        <taxon>Metazoa</taxon>
        <taxon>Spiralia</taxon>
        <taxon>Lophotrochozoa</taxon>
        <taxon>Mollusca</taxon>
        <taxon>Bivalvia</taxon>
        <taxon>Autobranchia</taxon>
        <taxon>Heteroconchia</taxon>
        <taxon>Palaeoheterodonta</taxon>
        <taxon>Unionida</taxon>
        <taxon>Unionoidea</taxon>
        <taxon>Unionidae</taxon>
        <taxon>Ambleminae</taxon>
        <taxon>Lampsilini</taxon>
        <taxon>Potamilus</taxon>
    </lineage>
</organism>
<sequence length="214" mass="24432">MTYIKTTGDATVYSKLKRLGAIGLRKCLGLSRRVGDRVLLRPFYVNLAFAFVTPEKARECLLVPSEGSRIGKKHDQLEELLIHLMGLEIVWDRLEQLHLLPVTSMKRSLRAKSDNTGATEPAFCDFNEEVIKGKIRQLHCLVLIKATFSQKKDNTLGGLYTEMEQVDSGIMGIRLKLDYSVRIWNKKVSSERIGRLITVFPDLTTFTSIYLRWL</sequence>
<evidence type="ECO:0000313" key="1">
    <source>
        <dbReference type="EMBL" id="KAK3588833.1"/>
    </source>
</evidence>
<reference evidence="1" key="1">
    <citation type="journal article" date="2021" name="Genome Biol. Evol.">
        <title>A High-Quality Reference Genome for a Parasitic Bivalve with Doubly Uniparental Inheritance (Bivalvia: Unionida).</title>
        <authorList>
            <person name="Smith C.H."/>
        </authorList>
    </citation>
    <scope>NUCLEOTIDE SEQUENCE</scope>
    <source>
        <strain evidence="1">CHS0354</strain>
    </source>
</reference>
<protein>
    <submittedName>
        <fullName evidence="1">Uncharacterized protein</fullName>
    </submittedName>
</protein>
<evidence type="ECO:0000313" key="2">
    <source>
        <dbReference type="Proteomes" id="UP001195483"/>
    </source>
</evidence>
<keyword evidence="2" id="KW-1185">Reference proteome</keyword>
<dbReference type="EMBL" id="JAEAOA010002101">
    <property type="protein sequence ID" value="KAK3588833.1"/>
    <property type="molecule type" value="Genomic_DNA"/>
</dbReference>
<dbReference type="Proteomes" id="UP001195483">
    <property type="component" value="Unassembled WGS sequence"/>
</dbReference>
<dbReference type="AlphaFoldDB" id="A0AAE0SC80"/>
<reference evidence="1" key="3">
    <citation type="submission" date="2023-05" db="EMBL/GenBank/DDBJ databases">
        <authorList>
            <person name="Smith C.H."/>
        </authorList>
    </citation>
    <scope>NUCLEOTIDE SEQUENCE</scope>
    <source>
        <strain evidence="1">CHS0354</strain>
        <tissue evidence="1">Mantle</tissue>
    </source>
</reference>
<reference evidence="1" key="2">
    <citation type="journal article" date="2021" name="Genome Biol. Evol.">
        <title>Developing a high-quality reference genome for a parasitic bivalve with doubly uniparental inheritance (Bivalvia: Unionida).</title>
        <authorList>
            <person name="Smith C.H."/>
        </authorList>
    </citation>
    <scope>NUCLEOTIDE SEQUENCE</scope>
    <source>
        <strain evidence="1">CHS0354</strain>
        <tissue evidence="1">Mantle</tissue>
    </source>
</reference>
<accession>A0AAE0SC80</accession>
<comment type="caution">
    <text evidence="1">The sequence shown here is derived from an EMBL/GenBank/DDBJ whole genome shotgun (WGS) entry which is preliminary data.</text>
</comment>
<proteinExistence type="predicted"/>